<dbReference type="EMBL" id="NGUP01000001">
    <property type="protein sequence ID" value="OWS70716.1"/>
    <property type="molecule type" value="Genomic_DNA"/>
</dbReference>
<evidence type="ECO:0008006" key="4">
    <source>
        <dbReference type="Google" id="ProtNLM"/>
    </source>
</evidence>
<accession>A0A254PZM1</accession>
<keyword evidence="1" id="KW-1133">Transmembrane helix</keyword>
<sequence length="143" mass="15687">MSRLGKMPAWQRSFVVGGMLACSISGCLYLLGHEFEIQRSTLGNHNVLAIHGIFAMIATLALGSVLPFHLKAGLKSKKKWVSGFSQLSFLAILLTTGGLLYYGPVEIREDVVIIHWVVGLMFFAIFLLHSIARTRASKAIISL</sequence>
<dbReference type="PROSITE" id="PS51257">
    <property type="entry name" value="PROKAR_LIPOPROTEIN"/>
    <property type="match status" value="1"/>
</dbReference>
<feature type="transmembrane region" description="Helical" evidence="1">
    <location>
        <begin position="113"/>
        <end position="132"/>
    </location>
</feature>
<evidence type="ECO:0000313" key="3">
    <source>
        <dbReference type="Proteomes" id="UP000197528"/>
    </source>
</evidence>
<dbReference type="Proteomes" id="UP000197528">
    <property type="component" value="Unassembled WGS sequence"/>
</dbReference>
<feature type="transmembrane region" description="Helical" evidence="1">
    <location>
        <begin position="12"/>
        <end position="32"/>
    </location>
</feature>
<protein>
    <recommendedName>
        <fullName evidence="4">DUF4405 domain-containing protein</fullName>
    </recommendedName>
</protein>
<proteinExistence type="predicted"/>
<organism evidence="2 3">
    <name type="scientific">Polynucleobacter campilacus</name>
    <dbReference type="NCBI Taxonomy" id="1743163"/>
    <lineage>
        <taxon>Bacteria</taxon>
        <taxon>Pseudomonadati</taxon>
        <taxon>Pseudomonadota</taxon>
        <taxon>Betaproteobacteria</taxon>
        <taxon>Burkholderiales</taxon>
        <taxon>Burkholderiaceae</taxon>
        <taxon>Polynucleobacter</taxon>
    </lineage>
</organism>
<feature type="transmembrane region" description="Helical" evidence="1">
    <location>
        <begin position="47"/>
        <end position="68"/>
    </location>
</feature>
<keyword evidence="1" id="KW-0472">Membrane</keyword>
<comment type="caution">
    <text evidence="2">The sequence shown here is derived from an EMBL/GenBank/DDBJ whole genome shotgun (WGS) entry which is preliminary data.</text>
</comment>
<dbReference type="RefSeq" id="WP_088524430.1">
    <property type="nucleotide sequence ID" value="NZ_NGUP01000001.1"/>
</dbReference>
<gene>
    <name evidence="2" type="ORF">CBI31_00230</name>
</gene>
<evidence type="ECO:0000313" key="2">
    <source>
        <dbReference type="EMBL" id="OWS70716.1"/>
    </source>
</evidence>
<dbReference type="AlphaFoldDB" id="A0A254PZM1"/>
<keyword evidence="1" id="KW-0812">Transmembrane</keyword>
<evidence type="ECO:0000256" key="1">
    <source>
        <dbReference type="SAM" id="Phobius"/>
    </source>
</evidence>
<reference evidence="2 3" key="1">
    <citation type="submission" date="2017-05" db="EMBL/GenBank/DDBJ databases">
        <title>Genome of Polynucleobacter sp. MWH-Feld-100.</title>
        <authorList>
            <person name="Hahn M.W."/>
        </authorList>
    </citation>
    <scope>NUCLEOTIDE SEQUENCE [LARGE SCALE GENOMIC DNA]</scope>
    <source>
        <strain evidence="2 3">MWH-Feld-100</strain>
    </source>
</reference>
<name>A0A254PZM1_9BURK</name>
<dbReference type="OrthoDB" id="9131663at2"/>
<keyword evidence="3" id="KW-1185">Reference proteome</keyword>
<feature type="transmembrane region" description="Helical" evidence="1">
    <location>
        <begin position="80"/>
        <end position="101"/>
    </location>
</feature>